<organism evidence="7 8">
    <name type="scientific">Pantoea coffeiphila</name>
    <dbReference type="NCBI Taxonomy" id="1465635"/>
    <lineage>
        <taxon>Bacteria</taxon>
        <taxon>Pseudomonadati</taxon>
        <taxon>Pseudomonadota</taxon>
        <taxon>Gammaproteobacteria</taxon>
        <taxon>Enterobacterales</taxon>
        <taxon>Erwiniaceae</taxon>
        <taxon>Pantoea</taxon>
    </lineage>
</organism>
<feature type="transmembrane region" description="Helical" evidence="6">
    <location>
        <begin position="356"/>
        <end position="375"/>
    </location>
</feature>
<evidence type="ECO:0000256" key="1">
    <source>
        <dbReference type="ARBA" id="ARBA00004141"/>
    </source>
</evidence>
<dbReference type="Pfam" id="PF07690">
    <property type="entry name" value="MFS_1"/>
    <property type="match status" value="1"/>
</dbReference>
<evidence type="ECO:0000313" key="8">
    <source>
        <dbReference type="Proteomes" id="UP000239181"/>
    </source>
</evidence>
<gene>
    <name evidence="7" type="ORF">CQW29_19110</name>
</gene>
<feature type="transmembrane region" description="Helical" evidence="6">
    <location>
        <begin position="178"/>
        <end position="199"/>
    </location>
</feature>
<dbReference type="InterPro" id="IPR004752">
    <property type="entry name" value="AmpG_permease/AT-1"/>
</dbReference>
<feature type="transmembrane region" description="Helical" evidence="6">
    <location>
        <begin position="88"/>
        <end position="109"/>
    </location>
</feature>
<accession>A0A2S9I7V3</accession>
<feature type="transmembrane region" description="Helical" evidence="6">
    <location>
        <begin position="18"/>
        <end position="38"/>
    </location>
</feature>
<keyword evidence="2" id="KW-0813">Transport</keyword>
<feature type="transmembrane region" description="Helical" evidence="6">
    <location>
        <begin position="151"/>
        <end position="172"/>
    </location>
</feature>
<evidence type="ECO:0000256" key="6">
    <source>
        <dbReference type="SAM" id="Phobius"/>
    </source>
</evidence>
<evidence type="ECO:0000256" key="5">
    <source>
        <dbReference type="ARBA" id="ARBA00023136"/>
    </source>
</evidence>
<dbReference type="PANTHER" id="PTHR12778:SF10">
    <property type="entry name" value="MAJOR FACILITATOR SUPERFAMILY DOMAIN-CONTAINING PROTEIN 3"/>
    <property type="match status" value="1"/>
</dbReference>
<keyword evidence="5 6" id="KW-0472">Membrane</keyword>
<dbReference type="Gene3D" id="1.20.1250.20">
    <property type="entry name" value="MFS general substrate transporter like domains"/>
    <property type="match status" value="1"/>
</dbReference>
<dbReference type="RefSeq" id="WP_105594330.1">
    <property type="nucleotide sequence ID" value="NZ_PDET01000015.1"/>
</dbReference>
<evidence type="ECO:0008006" key="9">
    <source>
        <dbReference type="Google" id="ProtNLM"/>
    </source>
</evidence>
<dbReference type="InterPro" id="IPR011701">
    <property type="entry name" value="MFS"/>
</dbReference>
<feature type="transmembrane region" description="Helical" evidence="6">
    <location>
        <begin position="115"/>
        <end position="139"/>
    </location>
</feature>
<feature type="transmembrane region" description="Helical" evidence="6">
    <location>
        <begin position="381"/>
        <end position="401"/>
    </location>
</feature>
<dbReference type="PANTHER" id="PTHR12778">
    <property type="entry name" value="SOLUTE CARRIER FAMILY 33 ACETYL-COA TRANSPORTER -RELATED"/>
    <property type="match status" value="1"/>
</dbReference>
<dbReference type="AlphaFoldDB" id="A0A2S9I7V3"/>
<dbReference type="EMBL" id="PDET01000015">
    <property type="protein sequence ID" value="PRD13855.1"/>
    <property type="molecule type" value="Genomic_DNA"/>
</dbReference>
<dbReference type="OrthoDB" id="9787815at2"/>
<name>A0A2S9I7V3_9GAMM</name>
<reference evidence="7 8" key="1">
    <citation type="submission" date="2017-10" db="EMBL/GenBank/DDBJ databases">
        <title>Draft genome of two endophytic bacteria isolated from 'guarana' Paullinia cupana (Mart.) Ducke.</title>
        <authorList>
            <person name="Siqueira K.A."/>
            <person name="Liotti R.G."/>
            <person name="Mendes T.A."/>
            <person name="Soares M.A."/>
        </authorList>
    </citation>
    <scope>NUCLEOTIDE SEQUENCE [LARGE SCALE GENOMIC DNA]</scope>
    <source>
        <strain evidence="7 8">342</strain>
    </source>
</reference>
<proteinExistence type="predicted"/>
<evidence type="ECO:0000256" key="2">
    <source>
        <dbReference type="ARBA" id="ARBA00022448"/>
    </source>
</evidence>
<keyword evidence="8" id="KW-1185">Reference proteome</keyword>
<protein>
    <recommendedName>
        <fullName evidence="9">MFS transporter</fullName>
    </recommendedName>
</protein>
<comment type="caution">
    <text evidence="7">The sequence shown here is derived from an EMBL/GenBank/DDBJ whole genome shotgun (WGS) entry which is preliminary data.</text>
</comment>
<feature type="transmembrane region" description="Helical" evidence="6">
    <location>
        <begin position="232"/>
        <end position="251"/>
    </location>
</feature>
<dbReference type="InterPro" id="IPR036259">
    <property type="entry name" value="MFS_trans_sf"/>
</dbReference>
<keyword evidence="4 6" id="KW-1133">Transmembrane helix</keyword>
<feature type="transmembrane region" description="Helical" evidence="6">
    <location>
        <begin position="295"/>
        <end position="316"/>
    </location>
</feature>
<dbReference type="Proteomes" id="UP000239181">
    <property type="component" value="Unassembled WGS sequence"/>
</dbReference>
<feature type="transmembrane region" description="Helical" evidence="6">
    <location>
        <begin position="322"/>
        <end position="344"/>
    </location>
</feature>
<sequence length="413" mass="44174">MSVMEQNTHRARTGSGQLAVLLAISALYIGFGMTMGLIQGGFPAIMRAQGMSLGAVGWLYALYLPLGVAFLWSPLVDRWRPPFLAVELAWIVPMQLASALVVAAVALMQGADLRLLFAMGLFVAFAMATMDIALDALAVERIDPAWRPRAAACKLAALSIGAMIGGGAFVALFQRFGWATIFLCYAASLLLLIVPMLLVSRAKSPVATPPVAPQQKASFRRLLRNALQRRRLVLLTLTCCVIFPLSALNRLMLIDMQVSMDVIGGVVGTLGPVTMLMTAGIAAPMMHRFGLSRAIWLFTALGIAALAAMAAGYLLALPWLAIVGAVTMGAAVSGIYVVLSARILGWSRGEQPATDYATFYGVGRFVSTLATIAFAQMVALISWPLFYLCGALALLTVVALLHRSVEEKETEHE</sequence>
<evidence type="ECO:0000313" key="7">
    <source>
        <dbReference type="EMBL" id="PRD13855.1"/>
    </source>
</evidence>
<dbReference type="GO" id="GO:0022857">
    <property type="term" value="F:transmembrane transporter activity"/>
    <property type="evidence" value="ECO:0007669"/>
    <property type="project" value="InterPro"/>
</dbReference>
<keyword evidence="3 6" id="KW-0812">Transmembrane</keyword>
<feature type="transmembrane region" description="Helical" evidence="6">
    <location>
        <begin position="58"/>
        <end position="76"/>
    </location>
</feature>
<evidence type="ECO:0000256" key="4">
    <source>
        <dbReference type="ARBA" id="ARBA00022989"/>
    </source>
</evidence>
<dbReference type="SUPFAM" id="SSF103473">
    <property type="entry name" value="MFS general substrate transporter"/>
    <property type="match status" value="1"/>
</dbReference>
<evidence type="ECO:0000256" key="3">
    <source>
        <dbReference type="ARBA" id="ARBA00022692"/>
    </source>
</evidence>
<feature type="transmembrane region" description="Helical" evidence="6">
    <location>
        <begin position="263"/>
        <end position="283"/>
    </location>
</feature>
<dbReference type="GO" id="GO:0016020">
    <property type="term" value="C:membrane"/>
    <property type="evidence" value="ECO:0007669"/>
    <property type="project" value="UniProtKB-SubCell"/>
</dbReference>
<comment type="subcellular location">
    <subcellularLocation>
        <location evidence="1">Membrane</location>
        <topology evidence="1">Multi-pass membrane protein</topology>
    </subcellularLocation>
</comment>